<dbReference type="GO" id="GO:1990281">
    <property type="term" value="C:efflux pump complex"/>
    <property type="evidence" value="ECO:0007669"/>
    <property type="project" value="TreeGrafter"/>
</dbReference>
<dbReference type="InterPro" id="IPR058636">
    <property type="entry name" value="Beta-barrel_YknX"/>
</dbReference>
<feature type="domain" description="CzcB-like barrel-sandwich hybrid" evidence="2">
    <location>
        <begin position="57"/>
        <end position="149"/>
    </location>
</feature>
<dbReference type="Gene3D" id="2.40.420.20">
    <property type="match status" value="1"/>
</dbReference>
<evidence type="ECO:0000313" key="5">
    <source>
        <dbReference type="Proteomes" id="UP000177309"/>
    </source>
</evidence>
<dbReference type="Pfam" id="PF25990">
    <property type="entry name" value="Beta-barrel_YknX"/>
    <property type="match status" value="1"/>
</dbReference>
<dbReference type="InterPro" id="IPR058627">
    <property type="entry name" value="MdtA-like_C"/>
</dbReference>
<accession>A0A1F4TQH4</accession>
<evidence type="ECO:0000259" key="2">
    <source>
        <dbReference type="Pfam" id="PF25973"/>
    </source>
</evidence>
<dbReference type="SUPFAM" id="SSF111369">
    <property type="entry name" value="HlyD-like secretion proteins"/>
    <property type="match status" value="1"/>
</dbReference>
<sequence length="316" mass="34769">MNYFKTKFLTFFVLGLVLLLFGCAGKSEEPLKFVKVKRGNILATLPSTGIVLPRNRVEIKPPIAGRLDSVLVTEGQKVWTGQVLAWMSSSERATLLDAARSQGEDEYKHWQDIYKPAPIIAPLNGFIVKRDIEPGQSVTAADPILVMADRLIVEAQVDETDIGQIKLKQKVAIELDAYQGKKIPGYVSHIAYEAEEISNVTVYTVDVIPNEVPPFFRSGMSATVDFVLNEKANALLVPLKVVKKVKGQAYVFTGDQESKEIKAVKISVGLENTTDLEVLSGLADGQTLVVPTSKLTKELFPETGRRGPINPFTKKN</sequence>
<dbReference type="InterPro" id="IPR058647">
    <property type="entry name" value="BSH_CzcB-like"/>
</dbReference>
<dbReference type="AlphaFoldDB" id="A0A1F4TQH4"/>
<dbReference type="EMBL" id="MEUI01000013">
    <property type="protein sequence ID" value="OGC34770.1"/>
    <property type="molecule type" value="Genomic_DNA"/>
</dbReference>
<dbReference type="Gene3D" id="2.40.50.100">
    <property type="match status" value="1"/>
</dbReference>
<dbReference type="GO" id="GO:0015562">
    <property type="term" value="F:efflux transmembrane transporter activity"/>
    <property type="evidence" value="ECO:0007669"/>
    <property type="project" value="TreeGrafter"/>
</dbReference>
<evidence type="ECO:0000313" key="4">
    <source>
        <dbReference type="EMBL" id="OGC34770.1"/>
    </source>
</evidence>
<reference evidence="4 5" key="1">
    <citation type="journal article" date="2016" name="Nat. Commun.">
        <title>Thousands of microbial genomes shed light on interconnected biogeochemical processes in an aquifer system.</title>
        <authorList>
            <person name="Anantharaman K."/>
            <person name="Brown C.T."/>
            <person name="Hug L.A."/>
            <person name="Sharon I."/>
            <person name="Castelle C.J."/>
            <person name="Probst A.J."/>
            <person name="Thomas B.C."/>
            <person name="Singh A."/>
            <person name="Wilkins M.J."/>
            <person name="Karaoz U."/>
            <person name="Brodie E.L."/>
            <person name="Williams K.H."/>
            <person name="Hubbard S.S."/>
            <person name="Banfield J.F."/>
        </authorList>
    </citation>
    <scope>NUCLEOTIDE SEQUENCE [LARGE SCALE GENOMIC DNA]</scope>
</reference>
<evidence type="ECO:0000259" key="1">
    <source>
        <dbReference type="Pfam" id="PF25967"/>
    </source>
</evidence>
<dbReference type="Gene3D" id="2.40.30.170">
    <property type="match status" value="1"/>
</dbReference>
<name>A0A1F4TQH4_UNCSA</name>
<dbReference type="Pfam" id="PF25973">
    <property type="entry name" value="BSH_CzcB"/>
    <property type="match status" value="1"/>
</dbReference>
<evidence type="ECO:0000259" key="3">
    <source>
        <dbReference type="Pfam" id="PF25990"/>
    </source>
</evidence>
<gene>
    <name evidence="4" type="ORF">A2462_03380</name>
</gene>
<dbReference type="PANTHER" id="PTHR30469">
    <property type="entry name" value="MULTIDRUG RESISTANCE PROTEIN MDTA"/>
    <property type="match status" value="1"/>
</dbReference>
<comment type="caution">
    <text evidence="4">The sequence shown here is derived from an EMBL/GenBank/DDBJ whole genome shotgun (WGS) entry which is preliminary data.</text>
</comment>
<organism evidence="4 5">
    <name type="scientific">candidate division WOR-1 bacterium RIFOXYC2_FULL_41_25</name>
    <dbReference type="NCBI Taxonomy" id="1802586"/>
    <lineage>
        <taxon>Bacteria</taxon>
        <taxon>Bacillati</taxon>
        <taxon>Saganbacteria</taxon>
    </lineage>
</organism>
<dbReference type="Pfam" id="PF25967">
    <property type="entry name" value="RND-MFP_C"/>
    <property type="match status" value="1"/>
</dbReference>
<dbReference type="PROSITE" id="PS51257">
    <property type="entry name" value="PROKAR_LIPOPROTEIN"/>
    <property type="match status" value="1"/>
</dbReference>
<proteinExistence type="predicted"/>
<protein>
    <submittedName>
        <fullName evidence="4">Uncharacterized protein</fullName>
    </submittedName>
</protein>
<dbReference type="Proteomes" id="UP000177309">
    <property type="component" value="Unassembled WGS sequence"/>
</dbReference>
<feature type="domain" description="YknX-like beta-barrel" evidence="3">
    <location>
        <begin position="151"/>
        <end position="224"/>
    </location>
</feature>
<feature type="domain" description="Multidrug resistance protein MdtA-like C-terminal permuted SH3" evidence="1">
    <location>
        <begin position="233"/>
        <end position="290"/>
    </location>
</feature>